<protein>
    <submittedName>
        <fullName evidence="1">MarR family protein</fullName>
    </submittedName>
</protein>
<evidence type="ECO:0000313" key="1">
    <source>
        <dbReference type="EMBL" id="OIQ78012.1"/>
    </source>
</evidence>
<reference evidence="1" key="1">
    <citation type="submission" date="2016-10" db="EMBL/GenBank/DDBJ databases">
        <title>Sequence of Gallionella enrichment culture.</title>
        <authorList>
            <person name="Poehlein A."/>
            <person name="Muehling M."/>
            <person name="Daniel R."/>
        </authorList>
    </citation>
    <scope>NUCLEOTIDE SEQUENCE</scope>
</reference>
<dbReference type="InterPro" id="IPR011991">
    <property type="entry name" value="ArsR-like_HTH"/>
</dbReference>
<comment type="caution">
    <text evidence="1">The sequence shown here is derived from an EMBL/GenBank/DDBJ whole genome shotgun (WGS) entry which is preliminary data.</text>
</comment>
<name>A0A1J5QDL8_9ZZZZ</name>
<dbReference type="InterPro" id="IPR036390">
    <property type="entry name" value="WH_DNA-bd_sf"/>
</dbReference>
<accession>A0A1J5QDL8</accession>
<dbReference type="Gene3D" id="1.10.10.10">
    <property type="entry name" value="Winged helix-like DNA-binding domain superfamily/Winged helix DNA-binding domain"/>
    <property type="match status" value="1"/>
</dbReference>
<dbReference type="EMBL" id="MLJW01001488">
    <property type="protein sequence ID" value="OIQ78012.1"/>
    <property type="molecule type" value="Genomic_DNA"/>
</dbReference>
<dbReference type="SUPFAM" id="SSF81301">
    <property type="entry name" value="Nucleotidyltransferase"/>
    <property type="match status" value="1"/>
</dbReference>
<sequence>MEGSIHFMRAAAPVLAPLFRSETQARLLAELLLPAAELNVNALAERLGIPYGTVHREVRRLLDAGILSERRVGNVRLISGNPDSPLVAPVRQILSTVAGPTAVLKEELAHVEGIEVAFIFGSFAARARGVSGPPPNDIDLMVVGDVDAHAVYRICRAASDAVGRTVNPTVMTAQEWSEQSGFLQEVRTNPVLEVIGDVSVWL</sequence>
<proteinExistence type="predicted"/>
<dbReference type="Pfam" id="PF13412">
    <property type="entry name" value="HTH_24"/>
    <property type="match status" value="1"/>
</dbReference>
<dbReference type="InterPro" id="IPR043519">
    <property type="entry name" value="NT_sf"/>
</dbReference>
<dbReference type="InterPro" id="IPR036388">
    <property type="entry name" value="WH-like_DNA-bd_sf"/>
</dbReference>
<dbReference type="CDD" id="cd00090">
    <property type="entry name" value="HTH_ARSR"/>
    <property type="match status" value="1"/>
</dbReference>
<gene>
    <name evidence="1" type="ORF">GALL_402890</name>
</gene>
<dbReference type="AlphaFoldDB" id="A0A1J5QDL8"/>
<dbReference type="Gene3D" id="3.30.460.10">
    <property type="entry name" value="Beta Polymerase, domain 2"/>
    <property type="match status" value="1"/>
</dbReference>
<organism evidence="1">
    <name type="scientific">mine drainage metagenome</name>
    <dbReference type="NCBI Taxonomy" id="410659"/>
    <lineage>
        <taxon>unclassified sequences</taxon>
        <taxon>metagenomes</taxon>
        <taxon>ecological metagenomes</taxon>
    </lineage>
</organism>
<dbReference type="SUPFAM" id="SSF46785">
    <property type="entry name" value="Winged helix' DNA-binding domain"/>
    <property type="match status" value="1"/>
</dbReference>
<dbReference type="CDD" id="cd05403">
    <property type="entry name" value="NT_KNTase_like"/>
    <property type="match status" value="1"/>
</dbReference>